<dbReference type="Proteomes" id="UP000886501">
    <property type="component" value="Unassembled WGS sequence"/>
</dbReference>
<gene>
    <name evidence="1" type="ORF">BDM02DRAFT_3104044</name>
</gene>
<name>A0ACB6Z278_THEGA</name>
<keyword evidence="1" id="KW-0418">Kinase</keyword>
<proteinExistence type="predicted"/>
<organism evidence="1 2">
    <name type="scientific">Thelephora ganbajun</name>
    <name type="common">Ganba fungus</name>
    <dbReference type="NCBI Taxonomy" id="370292"/>
    <lineage>
        <taxon>Eukaryota</taxon>
        <taxon>Fungi</taxon>
        <taxon>Dikarya</taxon>
        <taxon>Basidiomycota</taxon>
        <taxon>Agaricomycotina</taxon>
        <taxon>Agaricomycetes</taxon>
        <taxon>Thelephorales</taxon>
        <taxon>Thelephoraceae</taxon>
        <taxon>Thelephora</taxon>
    </lineage>
</organism>
<protein>
    <submittedName>
        <fullName evidence="1">D-xylulose kinase</fullName>
    </submittedName>
</protein>
<evidence type="ECO:0000313" key="1">
    <source>
        <dbReference type="EMBL" id="KAF9643706.1"/>
    </source>
</evidence>
<accession>A0ACB6Z278</accession>
<sequence>MSSEKPSPLFLGLDLSTQQLKAVIITEDTSVVHESAVNFTKDLPQYGTANGVIVGPGPGEATSPVAMWVHALDLLMERAQASGVDTSRVAAISGAGQQHGSVYWSSSAEKLLTTLNPEKSLLDQLVPGAFSVPNSPIWQDSSTTRECEELEVAVGGPQALADITGSRSYERFTGPQIKKIRRAHPIQYENTARISLVSSFVASLFLGRIAPIDVSDASGMNLMNVHLHKWVDSILEVAGGKELRGKLKEEPVEGGIALGEVHPYWTRRWGFPPECLIAPFAGDNPASVIALSAPGDAIMSLGTSTTFLLSIPPSAKPPKGFTSSHLLSHPTKEGALIAMLCYKNGALAREKIRDEYAQSSWDKYNEFVEASPPGNNKTLSFYFPLPEIIPPNVQGVFFYDISDPSSPVPKDIIPDSAHPRAILESQFLSIKVRIQDILPEDARPLHRLIVTGGSSANQTILQLAADVFGTKVYAATSGKEAAAIGGAQLARYTWWKGRNGSNGLFEEMVSGDPEKARLVAGPRSEVVNVYEGLVEPYKRCEALILQNWVSHQVTLGGSYTRYPAIE</sequence>
<reference evidence="1" key="1">
    <citation type="submission" date="2019-10" db="EMBL/GenBank/DDBJ databases">
        <authorList>
            <consortium name="DOE Joint Genome Institute"/>
            <person name="Kuo A."/>
            <person name="Miyauchi S."/>
            <person name="Kiss E."/>
            <person name="Drula E."/>
            <person name="Kohler A."/>
            <person name="Sanchez-Garcia M."/>
            <person name="Andreopoulos B."/>
            <person name="Barry K.W."/>
            <person name="Bonito G."/>
            <person name="Buee M."/>
            <person name="Carver A."/>
            <person name="Chen C."/>
            <person name="Cichocki N."/>
            <person name="Clum A."/>
            <person name="Culley D."/>
            <person name="Crous P.W."/>
            <person name="Fauchery L."/>
            <person name="Girlanda M."/>
            <person name="Hayes R."/>
            <person name="Keri Z."/>
            <person name="Labutti K."/>
            <person name="Lipzen A."/>
            <person name="Lombard V."/>
            <person name="Magnuson J."/>
            <person name="Maillard F."/>
            <person name="Morin E."/>
            <person name="Murat C."/>
            <person name="Nolan M."/>
            <person name="Ohm R."/>
            <person name="Pangilinan J."/>
            <person name="Pereira M."/>
            <person name="Perotto S."/>
            <person name="Peter M."/>
            <person name="Riley R."/>
            <person name="Sitrit Y."/>
            <person name="Stielow B."/>
            <person name="Szollosi G."/>
            <person name="Zifcakova L."/>
            <person name="Stursova M."/>
            <person name="Spatafora J.W."/>
            <person name="Tedersoo L."/>
            <person name="Vaario L.-M."/>
            <person name="Yamada A."/>
            <person name="Yan M."/>
            <person name="Wang P."/>
            <person name="Xu J."/>
            <person name="Bruns T."/>
            <person name="Baldrian P."/>
            <person name="Vilgalys R."/>
            <person name="Henrissat B."/>
            <person name="Grigoriev I.V."/>
            <person name="Hibbett D."/>
            <person name="Nagy L.G."/>
            <person name="Martin F.M."/>
        </authorList>
    </citation>
    <scope>NUCLEOTIDE SEQUENCE</scope>
    <source>
        <strain evidence="1">P2</strain>
    </source>
</reference>
<keyword evidence="1" id="KW-0808">Transferase</keyword>
<reference evidence="1" key="2">
    <citation type="journal article" date="2020" name="Nat. Commun.">
        <title>Large-scale genome sequencing of mycorrhizal fungi provides insights into the early evolution of symbiotic traits.</title>
        <authorList>
            <person name="Miyauchi S."/>
            <person name="Kiss E."/>
            <person name="Kuo A."/>
            <person name="Drula E."/>
            <person name="Kohler A."/>
            <person name="Sanchez-Garcia M."/>
            <person name="Morin E."/>
            <person name="Andreopoulos B."/>
            <person name="Barry K.W."/>
            <person name="Bonito G."/>
            <person name="Buee M."/>
            <person name="Carver A."/>
            <person name="Chen C."/>
            <person name="Cichocki N."/>
            <person name="Clum A."/>
            <person name="Culley D."/>
            <person name="Crous P.W."/>
            <person name="Fauchery L."/>
            <person name="Girlanda M."/>
            <person name="Hayes R.D."/>
            <person name="Keri Z."/>
            <person name="LaButti K."/>
            <person name="Lipzen A."/>
            <person name="Lombard V."/>
            <person name="Magnuson J."/>
            <person name="Maillard F."/>
            <person name="Murat C."/>
            <person name="Nolan M."/>
            <person name="Ohm R.A."/>
            <person name="Pangilinan J."/>
            <person name="Pereira M.F."/>
            <person name="Perotto S."/>
            <person name="Peter M."/>
            <person name="Pfister S."/>
            <person name="Riley R."/>
            <person name="Sitrit Y."/>
            <person name="Stielow J.B."/>
            <person name="Szollosi G."/>
            <person name="Zifcakova L."/>
            <person name="Stursova M."/>
            <person name="Spatafora J.W."/>
            <person name="Tedersoo L."/>
            <person name="Vaario L.M."/>
            <person name="Yamada A."/>
            <person name="Yan M."/>
            <person name="Wang P."/>
            <person name="Xu J."/>
            <person name="Bruns T."/>
            <person name="Baldrian P."/>
            <person name="Vilgalys R."/>
            <person name="Dunand C."/>
            <person name="Henrissat B."/>
            <person name="Grigoriev I.V."/>
            <person name="Hibbett D."/>
            <person name="Nagy L.G."/>
            <person name="Martin F.M."/>
        </authorList>
    </citation>
    <scope>NUCLEOTIDE SEQUENCE</scope>
    <source>
        <strain evidence="1">P2</strain>
    </source>
</reference>
<comment type="caution">
    <text evidence="1">The sequence shown here is derived from an EMBL/GenBank/DDBJ whole genome shotgun (WGS) entry which is preliminary data.</text>
</comment>
<dbReference type="EMBL" id="MU118193">
    <property type="protein sequence ID" value="KAF9643706.1"/>
    <property type="molecule type" value="Genomic_DNA"/>
</dbReference>
<evidence type="ECO:0000313" key="2">
    <source>
        <dbReference type="Proteomes" id="UP000886501"/>
    </source>
</evidence>
<keyword evidence="2" id="KW-1185">Reference proteome</keyword>